<dbReference type="RefSeq" id="WP_066411394.1">
    <property type="nucleotide sequence ID" value="NZ_FKBS01000014.1"/>
</dbReference>
<dbReference type="SUPFAM" id="SSF53720">
    <property type="entry name" value="ALDH-like"/>
    <property type="match status" value="1"/>
</dbReference>
<keyword evidence="1 3" id="KW-0560">Oxidoreductase</keyword>
<dbReference type="Gene3D" id="3.40.309.10">
    <property type="entry name" value="Aldehyde Dehydrogenase, Chain A, domain 2"/>
    <property type="match status" value="1"/>
</dbReference>
<dbReference type="FunFam" id="3.40.309.10:FF:000002">
    <property type="entry name" value="Methylmalonate-semialdehyde dehydrogenase (Acylating)"/>
    <property type="match status" value="1"/>
</dbReference>
<dbReference type="AlphaFoldDB" id="A0A157NZV3"/>
<dbReference type="PANTHER" id="PTHR43866:SF4">
    <property type="entry name" value="MALONATE-SEMIALDEHYDE DEHYDROGENASE"/>
    <property type="match status" value="1"/>
</dbReference>
<accession>A0A157NZV3</accession>
<dbReference type="InterPro" id="IPR016163">
    <property type="entry name" value="Ald_DH_C"/>
</dbReference>
<gene>
    <name evidence="3" type="primary">mmsA_2</name>
    <name evidence="3" type="ORF">SAMEA1982600_02117</name>
</gene>
<dbReference type="EMBL" id="FKBS01000014">
    <property type="protein sequence ID" value="SAI26837.1"/>
    <property type="molecule type" value="Genomic_DNA"/>
</dbReference>
<sequence length="496" mass="52087">MKQLSLYINGLACEGRSGRYADGFDPAEGTVTRSVPLAGPMEIDGALAAASMAFPDWSAMPPQQRARVLAEFQGLLQQHQDELAELIVREHGKVLAEAVDEVARGIEAVAHACDIAGRLDTRRVASAESGIDNWRVRAPLGIVLGITPSSLPLLAPCAQFALALACGNVFILKPSQRTPSAALRVGHLLRQAGLPDGAFNVLFGDKQAIDTLIAHRDIAAVSFIGSTPVAQEVHTEATRHGKRVQALGSAKHHIVVMPDADLDRAADALMAGAFGSASLRGMANAIAVAVGDIGDALAERLAPRVRALAIGHGLSPGAQMGPLPTPQHRLSVMRYIEDGEASGATLRVDGRGLSVPGHERGFFLGATLFDHVAPRMNIYREEIYGPVLNILRVPDLAAAIALVNAHESANAASCFTADGGTALAFGRQVRTGLAGINVPVPAARTWHAFGGWTGALPGDAQPPGEDAIRFHTTDKSIMQRWPGDAPPAHDIGETPC</sequence>
<dbReference type="InterPro" id="IPR016161">
    <property type="entry name" value="Ald_DH/histidinol_DH"/>
</dbReference>
<dbReference type="Proteomes" id="UP000077037">
    <property type="component" value="Unassembled WGS sequence"/>
</dbReference>
<dbReference type="GO" id="GO:0004491">
    <property type="term" value="F:methylmalonate-semialdehyde dehydrogenase (acylating, NAD) activity"/>
    <property type="evidence" value="ECO:0007669"/>
    <property type="project" value="UniProtKB-EC"/>
</dbReference>
<evidence type="ECO:0000256" key="1">
    <source>
        <dbReference type="ARBA" id="ARBA00023002"/>
    </source>
</evidence>
<dbReference type="Pfam" id="PF00171">
    <property type="entry name" value="Aldedh"/>
    <property type="match status" value="1"/>
</dbReference>
<evidence type="ECO:0000313" key="4">
    <source>
        <dbReference type="Proteomes" id="UP000077037"/>
    </source>
</evidence>
<dbReference type="GO" id="GO:0006210">
    <property type="term" value="P:thymine catabolic process"/>
    <property type="evidence" value="ECO:0007669"/>
    <property type="project" value="TreeGrafter"/>
</dbReference>
<dbReference type="NCBIfam" id="TIGR01722">
    <property type="entry name" value="MMSDH"/>
    <property type="match status" value="1"/>
</dbReference>
<protein>
    <submittedName>
        <fullName evidence="3">Methylmalonate-semialdehyde dehydrogenase</fullName>
        <ecNumber evidence="3">1.2.1.27</ecNumber>
    </submittedName>
</protein>
<evidence type="ECO:0000313" key="3">
    <source>
        <dbReference type="EMBL" id="SAI26837.1"/>
    </source>
</evidence>
<organism evidence="3 4">
    <name type="scientific">Bordetella ansorpii</name>
    <dbReference type="NCBI Taxonomy" id="288768"/>
    <lineage>
        <taxon>Bacteria</taxon>
        <taxon>Pseudomonadati</taxon>
        <taxon>Pseudomonadota</taxon>
        <taxon>Betaproteobacteria</taxon>
        <taxon>Burkholderiales</taxon>
        <taxon>Alcaligenaceae</taxon>
        <taxon>Bordetella</taxon>
    </lineage>
</organism>
<dbReference type="InterPro" id="IPR015590">
    <property type="entry name" value="Aldehyde_DH_dom"/>
</dbReference>
<dbReference type="EC" id="1.2.1.27" evidence="3"/>
<dbReference type="PANTHER" id="PTHR43866">
    <property type="entry name" value="MALONATE-SEMIALDEHYDE DEHYDROGENASE"/>
    <property type="match status" value="1"/>
</dbReference>
<dbReference type="OrthoDB" id="9770537at2"/>
<reference evidence="3 4" key="1">
    <citation type="submission" date="2016-03" db="EMBL/GenBank/DDBJ databases">
        <authorList>
            <consortium name="Pathogen Informatics"/>
        </authorList>
    </citation>
    <scope>NUCLEOTIDE SEQUENCE [LARGE SCALE GENOMIC DNA]</scope>
    <source>
        <strain evidence="3 4">NCTC13364</strain>
    </source>
</reference>
<dbReference type="Gene3D" id="3.40.605.10">
    <property type="entry name" value="Aldehyde Dehydrogenase, Chain A, domain 1"/>
    <property type="match status" value="1"/>
</dbReference>
<proteinExistence type="predicted"/>
<evidence type="ECO:0000259" key="2">
    <source>
        <dbReference type="Pfam" id="PF00171"/>
    </source>
</evidence>
<dbReference type="InterPro" id="IPR016162">
    <property type="entry name" value="Ald_DH_N"/>
</dbReference>
<dbReference type="GO" id="GO:0006574">
    <property type="term" value="P:L-valine catabolic process"/>
    <property type="evidence" value="ECO:0007669"/>
    <property type="project" value="TreeGrafter"/>
</dbReference>
<feature type="domain" description="Aldehyde dehydrogenase" evidence="2">
    <location>
        <begin position="21"/>
        <end position="476"/>
    </location>
</feature>
<dbReference type="InterPro" id="IPR010061">
    <property type="entry name" value="MeMal-semiAld_DH"/>
</dbReference>
<name>A0A157NZV3_9BORD</name>